<dbReference type="Proteomes" id="UP000033121">
    <property type="component" value="Unassembled WGS sequence"/>
</dbReference>
<proteinExistence type="predicted"/>
<dbReference type="STRING" id="1220578.FPE01S_01_04170"/>
<name>A0A0E9MWC6_9BACT</name>
<accession>A0A0E9MWC6</accession>
<evidence type="ECO:0000313" key="2">
    <source>
        <dbReference type="Proteomes" id="UP000033121"/>
    </source>
</evidence>
<dbReference type="RefSeq" id="WP_046367274.1">
    <property type="nucleotide sequence ID" value="NZ_BBWV01000001.1"/>
</dbReference>
<dbReference type="AlphaFoldDB" id="A0A0E9MWC6"/>
<dbReference type="EMBL" id="BBWV01000001">
    <property type="protein sequence ID" value="GAO41405.1"/>
    <property type="molecule type" value="Genomic_DNA"/>
</dbReference>
<keyword evidence="2" id="KW-1185">Reference proteome</keyword>
<organism evidence="1 2">
    <name type="scientific">Flavihumibacter petaseus NBRC 106054</name>
    <dbReference type="NCBI Taxonomy" id="1220578"/>
    <lineage>
        <taxon>Bacteria</taxon>
        <taxon>Pseudomonadati</taxon>
        <taxon>Bacteroidota</taxon>
        <taxon>Chitinophagia</taxon>
        <taxon>Chitinophagales</taxon>
        <taxon>Chitinophagaceae</taxon>
        <taxon>Flavihumibacter</taxon>
    </lineage>
</organism>
<protein>
    <submittedName>
        <fullName evidence="1">Uncharacterized protein</fullName>
    </submittedName>
</protein>
<sequence>MKAVTVDSLPVIVRLHVIHMAKLDKSVTLFSATRHSSEDEDLVVMEFKENGHLKVENTQTLDAWQRTLNK</sequence>
<reference evidence="1 2" key="1">
    <citation type="submission" date="2015-04" db="EMBL/GenBank/DDBJ databases">
        <title>Whole genome shotgun sequence of Flavihumibacter petaseus NBRC 106054.</title>
        <authorList>
            <person name="Miyazawa S."/>
            <person name="Hosoyama A."/>
            <person name="Hashimoto M."/>
            <person name="Noguchi M."/>
            <person name="Tsuchikane K."/>
            <person name="Ohji S."/>
            <person name="Yamazoe A."/>
            <person name="Ichikawa N."/>
            <person name="Kimura A."/>
            <person name="Fujita N."/>
        </authorList>
    </citation>
    <scope>NUCLEOTIDE SEQUENCE [LARGE SCALE GENOMIC DNA]</scope>
    <source>
        <strain evidence="1 2">NBRC 106054</strain>
    </source>
</reference>
<evidence type="ECO:0000313" key="1">
    <source>
        <dbReference type="EMBL" id="GAO41405.1"/>
    </source>
</evidence>
<gene>
    <name evidence="1" type="ORF">FPE01S_01_04170</name>
</gene>
<comment type="caution">
    <text evidence="1">The sequence shown here is derived from an EMBL/GenBank/DDBJ whole genome shotgun (WGS) entry which is preliminary data.</text>
</comment>